<proteinExistence type="predicted"/>
<name>A0ABR7FPN7_9FIRM</name>
<reference evidence="1 2" key="1">
    <citation type="submission" date="2020-08" db="EMBL/GenBank/DDBJ databases">
        <title>Genome public.</title>
        <authorList>
            <person name="Liu C."/>
            <person name="Sun Q."/>
        </authorList>
    </citation>
    <scope>NUCLEOTIDE SEQUENCE [LARGE SCALE GENOMIC DNA]</scope>
    <source>
        <strain evidence="1 2">NSJ-7</strain>
    </source>
</reference>
<keyword evidence="2" id="KW-1185">Reference proteome</keyword>
<protein>
    <recommendedName>
        <fullName evidence="3">HicB-like antitoxin of toxin-antitoxin system domain-containing protein</fullName>
    </recommendedName>
</protein>
<evidence type="ECO:0000313" key="1">
    <source>
        <dbReference type="EMBL" id="MBC5677174.1"/>
    </source>
</evidence>
<dbReference type="SUPFAM" id="SSF143100">
    <property type="entry name" value="TTHA1013/TTHA0281-like"/>
    <property type="match status" value="1"/>
</dbReference>
<sequence>MLKIFPIFIMKDKEDFLVYIPDFREYTKGTNLEDALTMAKQHMLLLIKETKIKAGCPKPSSDADAHCLVKEAARKGYIDFKKGKLYHVMIPMKK</sequence>
<gene>
    <name evidence="1" type="ORF">H8S22_06010</name>
</gene>
<dbReference type="Gene3D" id="3.30.160.250">
    <property type="match status" value="1"/>
</dbReference>
<organism evidence="1 2">
    <name type="scientific">Anaerostipes hominis</name>
    <name type="common">ex Liu et al. 2021</name>
    <dbReference type="NCBI Taxonomy" id="2763018"/>
    <lineage>
        <taxon>Bacteria</taxon>
        <taxon>Bacillati</taxon>
        <taxon>Bacillota</taxon>
        <taxon>Clostridia</taxon>
        <taxon>Lachnospirales</taxon>
        <taxon>Lachnospiraceae</taxon>
        <taxon>Anaerostipes</taxon>
    </lineage>
</organism>
<evidence type="ECO:0000313" key="2">
    <source>
        <dbReference type="Proteomes" id="UP000635828"/>
    </source>
</evidence>
<dbReference type="EMBL" id="JACOOS010000005">
    <property type="protein sequence ID" value="MBC5677174.1"/>
    <property type="molecule type" value="Genomic_DNA"/>
</dbReference>
<accession>A0ABR7FPN7</accession>
<evidence type="ECO:0008006" key="3">
    <source>
        <dbReference type="Google" id="ProtNLM"/>
    </source>
</evidence>
<dbReference type="InterPro" id="IPR035069">
    <property type="entry name" value="TTHA1013/TTHA0281-like"/>
</dbReference>
<dbReference type="Proteomes" id="UP000635828">
    <property type="component" value="Unassembled WGS sequence"/>
</dbReference>
<dbReference type="RefSeq" id="WP_024727348.1">
    <property type="nucleotide sequence ID" value="NZ_JACOOS010000005.1"/>
</dbReference>
<comment type="caution">
    <text evidence="1">The sequence shown here is derived from an EMBL/GenBank/DDBJ whole genome shotgun (WGS) entry which is preliminary data.</text>
</comment>